<dbReference type="InterPro" id="IPR000160">
    <property type="entry name" value="GGDEF_dom"/>
</dbReference>
<dbReference type="NCBIfam" id="TIGR00254">
    <property type="entry name" value="GGDEF"/>
    <property type="match status" value="1"/>
</dbReference>
<protein>
    <submittedName>
        <fullName evidence="4">Bifunctional diguanylate cyclase/phosphodiesterase</fullName>
        <ecNumber evidence="4">2.7.7.65</ecNumber>
        <ecNumber evidence="4">3.1.4.52</ecNumber>
    </submittedName>
</protein>
<reference evidence="5" key="1">
    <citation type="journal article" date="2019" name="Int. J. Syst. Evol. Microbiol.">
        <title>The Global Catalogue of Microorganisms (GCM) 10K type strain sequencing project: providing services to taxonomists for standard genome sequencing and annotation.</title>
        <authorList>
            <consortium name="The Broad Institute Genomics Platform"/>
            <consortium name="The Broad Institute Genome Sequencing Center for Infectious Disease"/>
            <person name="Wu L."/>
            <person name="Ma J."/>
        </authorList>
    </citation>
    <scope>NUCLEOTIDE SEQUENCE [LARGE SCALE GENOMIC DNA]</scope>
    <source>
        <strain evidence="5">VKM B-3159</strain>
    </source>
</reference>
<dbReference type="PROSITE" id="PS50883">
    <property type="entry name" value="EAL"/>
    <property type="match status" value="1"/>
</dbReference>
<dbReference type="Pfam" id="PF00563">
    <property type="entry name" value="EAL"/>
    <property type="match status" value="1"/>
</dbReference>
<dbReference type="Proteomes" id="UP001225906">
    <property type="component" value="Unassembled WGS sequence"/>
</dbReference>
<dbReference type="EC" id="2.7.7.65" evidence="4"/>
<dbReference type="GO" id="GO:0071111">
    <property type="term" value="F:cyclic-guanylate-specific phosphodiesterase activity"/>
    <property type="evidence" value="ECO:0007669"/>
    <property type="project" value="UniProtKB-EC"/>
</dbReference>
<feature type="domain" description="GGDEF" evidence="3">
    <location>
        <begin position="363"/>
        <end position="496"/>
    </location>
</feature>
<dbReference type="PANTHER" id="PTHR44757:SF2">
    <property type="entry name" value="BIOFILM ARCHITECTURE MAINTENANCE PROTEIN MBAA"/>
    <property type="match status" value="1"/>
</dbReference>
<dbReference type="SUPFAM" id="SSF55073">
    <property type="entry name" value="Nucleotide cyclase"/>
    <property type="match status" value="1"/>
</dbReference>
<feature type="transmembrane region" description="Helical" evidence="1">
    <location>
        <begin position="285"/>
        <end position="303"/>
    </location>
</feature>
<feature type="domain" description="EAL" evidence="2">
    <location>
        <begin position="505"/>
        <end position="761"/>
    </location>
</feature>
<evidence type="ECO:0000259" key="3">
    <source>
        <dbReference type="PROSITE" id="PS50887"/>
    </source>
</evidence>
<dbReference type="SMART" id="SM00267">
    <property type="entry name" value="GGDEF"/>
    <property type="match status" value="1"/>
</dbReference>
<dbReference type="InterPro" id="IPR029787">
    <property type="entry name" value="Nucleotide_cyclase"/>
</dbReference>
<name>A0ABT9JS28_9PROT</name>
<keyword evidence="5" id="KW-1185">Reference proteome</keyword>
<dbReference type="Gene3D" id="3.30.70.270">
    <property type="match status" value="1"/>
</dbReference>
<keyword evidence="4" id="KW-0808">Transferase</keyword>
<dbReference type="Pfam" id="PF00990">
    <property type="entry name" value="GGDEF"/>
    <property type="match status" value="1"/>
</dbReference>
<dbReference type="CDD" id="cd01949">
    <property type="entry name" value="GGDEF"/>
    <property type="match status" value="1"/>
</dbReference>
<feature type="transmembrane region" description="Helical" evidence="1">
    <location>
        <begin position="159"/>
        <end position="179"/>
    </location>
</feature>
<feature type="transmembrane region" description="Helical" evidence="1">
    <location>
        <begin position="186"/>
        <end position="209"/>
    </location>
</feature>
<gene>
    <name evidence="4" type="ORF">Q9291_05890</name>
</gene>
<accession>A0ABT9JS28</accession>
<dbReference type="InterPro" id="IPR001633">
    <property type="entry name" value="EAL_dom"/>
</dbReference>
<keyword evidence="1" id="KW-0812">Transmembrane</keyword>
<feature type="transmembrane region" description="Helical" evidence="1">
    <location>
        <begin position="221"/>
        <end position="240"/>
    </location>
</feature>
<keyword evidence="4" id="KW-0378">Hydrolase</keyword>
<dbReference type="RefSeq" id="WP_306389097.1">
    <property type="nucleotide sequence ID" value="NZ_JAVCAP010000012.1"/>
</dbReference>
<sequence>MTVVQNVTAVAVSVLLLTMCAYEIVPSSAIIILDNIHWLSTNIFGALLAWLGYRHADNAQKPYKKWFLIGATSYLIGGLLWVAQTATHFTTFPAPSDLFYLLLGPGLIIGFLIALKSQLSRSKTIAFTIDALSFTTAVLGYVLVTYLPKSGHVDGLQLAVLAGYPVSMLSAGLVSLLMIPYLRPALMLPWVQLSLGLLLSGLCWMQWNLNALNHVPQNNPWLNFSFSVFHLLIGLGLYGWHLESSNSRSFQRQCMRMRAIIPLIAFVFSIGTLVLITSQNGPHPYAYNIAIASVICILLFSAMRQSILLRESERLLIAEQRLADKEYAYEHLAQHDPLTNLPNRHAIQLKLEHALIHATTESQTVALVLIDLSRFKAINDSFGHHTGDLFLINIAKRLQQVATNLGEVGRMHSDKFALIVTARLNESELIHLVQSLMRAVNTPTTIDGHELILETYIGISLFPKDASHTANLTRNAHTALNVAKQRGGNQYQFYAKEQTKLAQSIYHLDIQLRKAIQRHEFFLEFQPIFELQPNGPRIKTIEALIRWKKPKGEIISPATFIPYAEEVGLIVPIGEWVIEHACRTVSQLSKQLKKEIGLSINISPKQFRDQGLSNYISLILHAFDLDPATITLEITESAVFEQEEQALEILQQMKKLGVRIALDDFGVGNSSLFKLKHLPIDDLKIDRAFLTDVPESEADKQIIQTITKTAHILGLSVVVEGVETQAQFDFLQSLGCDQIQGFLLGRPCGIEQIKQLLEESERHETSPV</sequence>
<feature type="transmembrane region" description="Helical" evidence="1">
    <location>
        <begin position="98"/>
        <end position="115"/>
    </location>
</feature>
<feature type="transmembrane region" description="Helical" evidence="1">
    <location>
        <begin position="65"/>
        <end position="86"/>
    </location>
</feature>
<dbReference type="SUPFAM" id="SSF141868">
    <property type="entry name" value="EAL domain-like"/>
    <property type="match status" value="1"/>
</dbReference>
<proteinExistence type="predicted"/>
<evidence type="ECO:0000313" key="5">
    <source>
        <dbReference type="Proteomes" id="UP001225906"/>
    </source>
</evidence>
<dbReference type="InterPro" id="IPR043128">
    <property type="entry name" value="Rev_trsase/Diguanyl_cyclase"/>
</dbReference>
<feature type="transmembrane region" description="Helical" evidence="1">
    <location>
        <begin position="36"/>
        <end position="53"/>
    </location>
</feature>
<evidence type="ECO:0000259" key="2">
    <source>
        <dbReference type="PROSITE" id="PS50883"/>
    </source>
</evidence>
<keyword evidence="1" id="KW-1133">Transmembrane helix</keyword>
<dbReference type="InterPro" id="IPR052155">
    <property type="entry name" value="Biofilm_reg_signaling"/>
</dbReference>
<dbReference type="EMBL" id="JAVCAP010000012">
    <property type="protein sequence ID" value="MDP8567373.1"/>
    <property type="molecule type" value="Genomic_DNA"/>
</dbReference>
<dbReference type="SMART" id="SM00052">
    <property type="entry name" value="EAL"/>
    <property type="match status" value="1"/>
</dbReference>
<evidence type="ECO:0000256" key="1">
    <source>
        <dbReference type="SAM" id="Phobius"/>
    </source>
</evidence>
<dbReference type="Gene3D" id="3.20.20.450">
    <property type="entry name" value="EAL domain"/>
    <property type="match status" value="1"/>
</dbReference>
<dbReference type="GO" id="GO:0052621">
    <property type="term" value="F:diguanylate cyclase activity"/>
    <property type="evidence" value="ECO:0007669"/>
    <property type="project" value="UniProtKB-EC"/>
</dbReference>
<dbReference type="PANTHER" id="PTHR44757">
    <property type="entry name" value="DIGUANYLATE CYCLASE DGCP"/>
    <property type="match status" value="1"/>
</dbReference>
<dbReference type="CDD" id="cd01948">
    <property type="entry name" value="EAL"/>
    <property type="match status" value="1"/>
</dbReference>
<keyword evidence="1" id="KW-0472">Membrane</keyword>
<comment type="caution">
    <text evidence="4">The sequence shown here is derived from an EMBL/GenBank/DDBJ whole genome shotgun (WGS) entry which is preliminary data.</text>
</comment>
<dbReference type="EC" id="3.1.4.52" evidence="4"/>
<feature type="transmembrane region" description="Helical" evidence="1">
    <location>
        <begin position="260"/>
        <end position="279"/>
    </location>
</feature>
<organism evidence="4 5">
    <name type="scientific">Methylophilus aquaticus</name>
    <dbReference type="NCBI Taxonomy" id="1971610"/>
    <lineage>
        <taxon>Bacteria</taxon>
        <taxon>Pseudomonadati</taxon>
        <taxon>Pseudomonadota</taxon>
        <taxon>Betaproteobacteria</taxon>
        <taxon>Nitrosomonadales</taxon>
        <taxon>Methylophilaceae</taxon>
        <taxon>Methylophilus</taxon>
    </lineage>
</organism>
<dbReference type="InterPro" id="IPR035919">
    <property type="entry name" value="EAL_sf"/>
</dbReference>
<keyword evidence="4" id="KW-0548">Nucleotidyltransferase</keyword>
<evidence type="ECO:0000313" key="4">
    <source>
        <dbReference type="EMBL" id="MDP8567373.1"/>
    </source>
</evidence>
<feature type="transmembrane region" description="Helical" evidence="1">
    <location>
        <begin position="127"/>
        <end position="147"/>
    </location>
</feature>
<dbReference type="PROSITE" id="PS50887">
    <property type="entry name" value="GGDEF"/>
    <property type="match status" value="1"/>
</dbReference>